<gene>
    <name evidence="2" type="ORF">Syun_026594</name>
</gene>
<comment type="caution">
    <text evidence="2">The sequence shown here is derived from an EMBL/GenBank/DDBJ whole genome shotgun (WGS) entry which is preliminary data.</text>
</comment>
<proteinExistence type="predicted"/>
<sequence>MHIRKIRIKIGWKKKGVFWFIKRVKMERRIGWRKKREGESVGEGKEEEGRRAKEEGDQLATKDPVDLDSGN</sequence>
<feature type="region of interest" description="Disordered" evidence="1">
    <location>
        <begin position="34"/>
        <end position="71"/>
    </location>
</feature>
<evidence type="ECO:0000313" key="3">
    <source>
        <dbReference type="Proteomes" id="UP001420932"/>
    </source>
</evidence>
<dbReference type="Proteomes" id="UP001420932">
    <property type="component" value="Unassembled WGS sequence"/>
</dbReference>
<dbReference type="AlphaFoldDB" id="A0AAP0F2R3"/>
<organism evidence="2 3">
    <name type="scientific">Stephania yunnanensis</name>
    <dbReference type="NCBI Taxonomy" id="152371"/>
    <lineage>
        <taxon>Eukaryota</taxon>
        <taxon>Viridiplantae</taxon>
        <taxon>Streptophyta</taxon>
        <taxon>Embryophyta</taxon>
        <taxon>Tracheophyta</taxon>
        <taxon>Spermatophyta</taxon>
        <taxon>Magnoliopsida</taxon>
        <taxon>Ranunculales</taxon>
        <taxon>Menispermaceae</taxon>
        <taxon>Menispermoideae</taxon>
        <taxon>Cissampelideae</taxon>
        <taxon>Stephania</taxon>
    </lineage>
</organism>
<evidence type="ECO:0000313" key="2">
    <source>
        <dbReference type="EMBL" id="KAK9099549.1"/>
    </source>
</evidence>
<keyword evidence="3" id="KW-1185">Reference proteome</keyword>
<feature type="compositionally biased region" description="Basic and acidic residues" evidence="1">
    <location>
        <begin position="36"/>
        <end position="56"/>
    </location>
</feature>
<name>A0AAP0F2R3_9MAGN</name>
<reference evidence="2 3" key="1">
    <citation type="submission" date="2024-01" db="EMBL/GenBank/DDBJ databases">
        <title>Genome assemblies of Stephania.</title>
        <authorList>
            <person name="Yang L."/>
        </authorList>
    </citation>
    <scope>NUCLEOTIDE SEQUENCE [LARGE SCALE GENOMIC DNA]</scope>
    <source>
        <strain evidence="2">YNDBR</strain>
        <tissue evidence="2">Leaf</tissue>
    </source>
</reference>
<accession>A0AAP0F2R3</accession>
<dbReference type="EMBL" id="JBBNAF010000011">
    <property type="protein sequence ID" value="KAK9099549.1"/>
    <property type="molecule type" value="Genomic_DNA"/>
</dbReference>
<evidence type="ECO:0000256" key="1">
    <source>
        <dbReference type="SAM" id="MobiDB-lite"/>
    </source>
</evidence>
<protein>
    <submittedName>
        <fullName evidence="2">Uncharacterized protein</fullName>
    </submittedName>
</protein>